<organism evidence="7 8">
    <name type="scientific">Coleophoma cylindrospora</name>
    <dbReference type="NCBI Taxonomy" id="1849047"/>
    <lineage>
        <taxon>Eukaryota</taxon>
        <taxon>Fungi</taxon>
        <taxon>Dikarya</taxon>
        <taxon>Ascomycota</taxon>
        <taxon>Pezizomycotina</taxon>
        <taxon>Leotiomycetes</taxon>
        <taxon>Helotiales</taxon>
        <taxon>Dermateaceae</taxon>
        <taxon>Coleophoma</taxon>
    </lineage>
</organism>
<dbReference type="InterPro" id="IPR013819">
    <property type="entry name" value="LipOase_C"/>
</dbReference>
<evidence type="ECO:0000313" key="8">
    <source>
        <dbReference type="Proteomes" id="UP000256645"/>
    </source>
</evidence>
<dbReference type="GO" id="GO:0050584">
    <property type="term" value="F:linoleate 11-lipoxygenase activity"/>
    <property type="evidence" value="ECO:0007669"/>
    <property type="project" value="UniProtKB-ARBA"/>
</dbReference>
<dbReference type="Gene3D" id="1.20.245.10">
    <property type="entry name" value="Lipoxygenase-1, Domain 5"/>
    <property type="match status" value="1"/>
</dbReference>
<keyword evidence="8" id="KW-1185">Reference proteome</keyword>
<gene>
    <name evidence="7" type="ORF">BP6252_00033</name>
</gene>
<dbReference type="Pfam" id="PF00305">
    <property type="entry name" value="Lipoxygenase"/>
    <property type="match status" value="1"/>
</dbReference>
<sequence>MLGVSLCVSMFSTLVFLLRAGALVAAVAIPSDPLAGITESDGLLDARAALTAFSLPVKGDVVRALSISTTRAGFTYGPDPAGTSIYYPSGALGTARTTSDVAQFEVDATAHLARVESDTALAAATITAAGGLKSLKDYEMLYTGQWQTSIGNLMVPGMLQNYTLDSMFSMERLSSNPYSIRRLNPRKDTLPFLVNNNLVVKLTKTTLSGLFSAGRLFLVDYSYLTKYTPTSGRYSAACSAYFYIDPTTRDFLPLAIKTNVGSNLTYTPLDTPNDWLLAKMMFNENDLWYQAWYHFASTHYVAGLSLTAATRCMSPNHPILALLNRLNVQGYAFQEIAELLLLSPGTFIDQNFVFSGADAGKDTNDLYYKTAGAFQANYFHTQFTARGLINTTYGPALKYSPFVEDAEVIHASMQKFMTTFVNSYYTSPSTITGDAELQCWITEAVPAKILDFPSAPIKQTQTLIDMLTHIAFLVSVQHHTMNTNDPATLTGVLPFHPAALYAPIPTTKGVKDILPFLPSASQAINQISLLAQFSRPEYQSTAKSLTNMFNDPTLLAGFNAASVTAAQVFRTEMTAFSGVVSSRRFDATGYNRGMPYLWRGLDPQVIPFYAAI</sequence>
<evidence type="ECO:0000256" key="4">
    <source>
        <dbReference type="ARBA" id="ARBA00023002"/>
    </source>
</evidence>
<keyword evidence="4" id="KW-0560">Oxidoreductase</keyword>
<protein>
    <recommendedName>
        <fullName evidence="1">Manganese lipoxygenase</fullName>
    </recommendedName>
</protein>
<evidence type="ECO:0000256" key="1">
    <source>
        <dbReference type="ARBA" id="ARBA00021175"/>
    </source>
</evidence>
<keyword evidence="2" id="KW-0479">Metal-binding</keyword>
<dbReference type="PANTHER" id="PTHR11771">
    <property type="entry name" value="LIPOXYGENASE"/>
    <property type="match status" value="1"/>
</dbReference>
<name>A0A3D8SPA0_9HELO</name>
<feature type="signal peptide" evidence="5">
    <location>
        <begin position="1"/>
        <end position="26"/>
    </location>
</feature>
<dbReference type="OrthoDB" id="407298at2759"/>
<evidence type="ECO:0000256" key="2">
    <source>
        <dbReference type="ARBA" id="ARBA00022723"/>
    </source>
</evidence>
<comment type="caution">
    <text evidence="7">The sequence shown here is derived from an EMBL/GenBank/DDBJ whole genome shotgun (WGS) entry which is preliminary data.</text>
</comment>
<dbReference type="SUPFAM" id="SSF48484">
    <property type="entry name" value="Lipoxigenase"/>
    <property type="match status" value="1"/>
</dbReference>
<dbReference type="InterPro" id="IPR036226">
    <property type="entry name" value="LipOase_C_sf"/>
</dbReference>
<keyword evidence="3" id="KW-0223">Dioxygenase</keyword>
<evidence type="ECO:0000259" key="6">
    <source>
        <dbReference type="PROSITE" id="PS51393"/>
    </source>
</evidence>
<evidence type="ECO:0000256" key="5">
    <source>
        <dbReference type="SAM" id="SignalP"/>
    </source>
</evidence>
<feature type="chain" id="PRO_5017666871" description="Manganese lipoxygenase" evidence="5">
    <location>
        <begin position="27"/>
        <end position="612"/>
    </location>
</feature>
<dbReference type="GO" id="GO:0043651">
    <property type="term" value="P:linoleic acid metabolic process"/>
    <property type="evidence" value="ECO:0007669"/>
    <property type="project" value="UniProtKB-ARBA"/>
</dbReference>
<dbReference type="Proteomes" id="UP000256645">
    <property type="component" value="Unassembled WGS sequence"/>
</dbReference>
<feature type="domain" description="Lipoxygenase" evidence="6">
    <location>
        <begin position="27"/>
        <end position="612"/>
    </location>
</feature>
<dbReference type="GO" id="GO:0034440">
    <property type="term" value="P:lipid oxidation"/>
    <property type="evidence" value="ECO:0007669"/>
    <property type="project" value="InterPro"/>
</dbReference>
<evidence type="ECO:0000313" key="7">
    <source>
        <dbReference type="EMBL" id="RDW88001.1"/>
    </source>
</evidence>
<dbReference type="GO" id="GO:0046872">
    <property type="term" value="F:metal ion binding"/>
    <property type="evidence" value="ECO:0007669"/>
    <property type="project" value="UniProtKB-KW"/>
</dbReference>
<dbReference type="EMBL" id="PDLM01000001">
    <property type="protein sequence ID" value="RDW88001.1"/>
    <property type="molecule type" value="Genomic_DNA"/>
</dbReference>
<accession>A0A3D8SPA0</accession>
<reference evidence="7 8" key="1">
    <citation type="journal article" date="2018" name="IMA Fungus">
        <title>IMA Genome-F 9: Draft genome sequence of Annulohypoxylon stygium, Aspergillus mulundensis, Berkeleyomyces basicola (syn. Thielaviopsis basicola), Ceratocystis smalleyi, two Cercospora beticola strains, Coleophoma cylindrospora, Fusarium fracticaudum, Phialophora cf. hyalina, and Morchella septimelata.</title>
        <authorList>
            <person name="Wingfield B.D."/>
            <person name="Bills G.F."/>
            <person name="Dong Y."/>
            <person name="Huang W."/>
            <person name="Nel W.J."/>
            <person name="Swalarsk-Parry B.S."/>
            <person name="Vaghefi N."/>
            <person name="Wilken P.M."/>
            <person name="An Z."/>
            <person name="de Beer Z.W."/>
            <person name="De Vos L."/>
            <person name="Chen L."/>
            <person name="Duong T.A."/>
            <person name="Gao Y."/>
            <person name="Hammerbacher A."/>
            <person name="Kikkert J.R."/>
            <person name="Li Y."/>
            <person name="Li H."/>
            <person name="Li K."/>
            <person name="Li Q."/>
            <person name="Liu X."/>
            <person name="Ma X."/>
            <person name="Naidoo K."/>
            <person name="Pethybridge S.J."/>
            <person name="Sun J."/>
            <person name="Steenkamp E.T."/>
            <person name="van der Nest M.A."/>
            <person name="van Wyk S."/>
            <person name="Wingfield M.J."/>
            <person name="Xiong C."/>
            <person name="Yue Q."/>
            <person name="Zhang X."/>
        </authorList>
    </citation>
    <scope>NUCLEOTIDE SEQUENCE [LARGE SCALE GENOMIC DNA]</scope>
    <source>
        <strain evidence="7 8">BP6252</strain>
    </source>
</reference>
<keyword evidence="5" id="KW-0732">Signal</keyword>
<dbReference type="STRING" id="1849047.A0A3D8SPA0"/>
<dbReference type="AlphaFoldDB" id="A0A3D8SPA0"/>
<dbReference type="Gene3D" id="3.10.450.60">
    <property type="match status" value="1"/>
</dbReference>
<dbReference type="PROSITE" id="PS51393">
    <property type="entry name" value="LIPOXYGENASE_3"/>
    <property type="match status" value="1"/>
</dbReference>
<dbReference type="InterPro" id="IPR000907">
    <property type="entry name" value="LipOase"/>
</dbReference>
<proteinExistence type="predicted"/>
<evidence type="ECO:0000256" key="3">
    <source>
        <dbReference type="ARBA" id="ARBA00022964"/>
    </source>
</evidence>